<comment type="caution">
    <text evidence="2">The sequence shown here is derived from an EMBL/GenBank/DDBJ whole genome shotgun (WGS) entry which is preliminary data.</text>
</comment>
<evidence type="ECO:0000313" key="3">
    <source>
        <dbReference type="Proteomes" id="UP000095094"/>
    </source>
</evidence>
<gene>
    <name evidence="2" type="ORF">BCR25_14560</name>
</gene>
<protein>
    <submittedName>
        <fullName evidence="2">Uncharacterized protein</fullName>
    </submittedName>
</protein>
<dbReference type="Proteomes" id="UP000095094">
    <property type="component" value="Unassembled WGS sequence"/>
</dbReference>
<sequence>MNIKEKYREKIKKKLFNASLLAVLVGGGIVSSVSEIITNEAPVYAEESSKEIKNGVTVEKSGTSSYALSLPSGNTQIGSLDGVPVIKSGTKDMSSQAFQDLVNSIVAETDAQYIVNETFWGSNTQLVGGTPISNMPSGQSFWLKADGFTNSDNYVELSKNGKALIKAVGHATDTESGNQIPLDLGIIYRDSDTSNASRTGEKVYMSAKSQNGVITLGWVAPADAGSTDTGGSSEGGGSTGGSGSGDMASYLNRIRFDVVLLNANTGQPLPDDKTLMAMKLSDIDGATRFTISV</sequence>
<dbReference type="AlphaFoldDB" id="A0A1E5H4V6"/>
<feature type="region of interest" description="Disordered" evidence="1">
    <location>
        <begin position="224"/>
        <end position="244"/>
    </location>
</feature>
<name>A0A1E5H4V6_9ENTE</name>
<dbReference type="EMBL" id="MIJY01000002">
    <property type="protein sequence ID" value="OEG20007.1"/>
    <property type="molecule type" value="Genomic_DNA"/>
</dbReference>
<organism evidence="2 3">
    <name type="scientific">Enterococcus termitis</name>
    <dbReference type="NCBI Taxonomy" id="332950"/>
    <lineage>
        <taxon>Bacteria</taxon>
        <taxon>Bacillati</taxon>
        <taxon>Bacillota</taxon>
        <taxon>Bacilli</taxon>
        <taxon>Lactobacillales</taxon>
        <taxon>Enterococcaceae</taxon>
        <taxon>Enterococcus</taxon>
    </lineage>
</organism>
<accession>A0A1E5H4V6</accession>
<reference evidence="3" key="1">
    <citation type="submission" date="2016-09" db="EMBL/GenBank/DDBJ databases">
        <authorList>
            <person name="Gulvik C.A."/>
        </authorList>
    </citation>
    <scope>NUCLEOTIDE SEQUENCE [LARGE SCALE GENOMIC DNA]</scope>
    <source>
        <strain evidence="3">LMG 8895</strain>
    </source>
</reference>
<proteinExistence type="predicted"/>
<keyword evidence="3" id="KW-1185">Reference proteome</keyword>
<evidence type="ECO:0000256" key="1">
    <source>
        <dbReference type="SAM" id="MobiDB-lite"/>
    </source>
</evidence>
<evidence type="ECO:0000313" key="2">
    <source>
        <dbReference type="EMBL" id="OEG20007.1"/>
    </source>
</evidence>
<feature type="compositionally biased region" description="Gly residues" evidence="1">
    <location>
        <begin position="232"/>
        <end position="244"/>
    </location>
</feature>
<dbReference type="RefSeq" id="WP_069662273.1">
    <property type="nucleotide sequence ID" value="NZ_JBHUJJ010000001.1"/>
</dbReference>